<dbReference type="Pfam" id="PF00583">
    <property type="entry name" value="Acetyltransf_1"/>
    <property type="match status" value="1"/>
</dbReference>
<dbReference type="PROSITE" id="PS51186">
    <property type="entry name" value="GNAT"/>
    <property type="match status" value="1"/>
</dbReference>
<sequence>MGWRQMTLDDLKSVMEIADKVHPNLPESEHVFAERVTTFPEGCLVLLDNEKETLIVGYTISHPIRHRQPPALDGPMLKGRLDPLAVDQYYIHDLAILRDWRGFGFATEGLAVIAKVADRYPTTCLISVYGTEPFWRLFGFQQPPGGIDAALSDKVKGYGEDAVFLEGRAFGEASMTSSIFNINNKKYYH</sequence>
<dbReference type="InterPro" id="IPR000182">
    <property type="entry name" value="GNAT_dom"/>
</dbReference>
<keyword evidence="3" id="KW-1185">Reference proteome</keyword>
<accession>A0AAE0U0J0</accession>
<reference evidence="2" key="2">
    <citation type="submission" date="2023-06" db="EMBL/GenBank/DDBJ databases">
        <authorList>
            <consortium name="Lawrence Berkeley National Laboratory"/>
            <person name="Haridas S."/>
            <person name="Hensen N."/>
            <person name="Bonometti L."/>
            <person name="Westerberg I."/>
            <person name="Brannstrom I.O."/>
            <person name="Guillou S."/>
            <person name="Cros-Aarteil S."/>
            <person name="Calhoun S."/>
            <person name="Kuo A."/>
            <person name="Mondo S."/>
            <person name="Pangilinan J."/>
            <person name="Riley R."/>
            <person name="LaButti K."/>
            <person name="Andreopoulos B."/>
            <person name="Lipzen A."/>
            <person name="Chen C."/>
            <person name="Yanf M."/>
            <person name="Daum C."/>
            <person name="Ng V."/>
            <person name="Clum A."/>
            <person name="Steindorff A."/>
            <person name="Ohm R."/>
            <person name="Martin F."/>
            <person name="Silar P."/>
            <person name="Natvig D."/>
            <person name="Lalanne C."/>
            <person name="Gautier V."/>
            <person name="Ament-velasquez S.L."/>
            <person name="Kruys A."/>
            <person name="Hutchinson M.I."/>
            <person name="Powell A.J."/>
            <person name="Barry K."/>
            <person name="Miller A.N."/>
            <person name="Grigoriev I.V."/>
            <person name="Debuchy R."/>
            <person name="Gladieux P."/>
            <person name="Thoren M.H."/>
            <person name="Johannesson H."/>
        </authorList>
    </citation>
    <scope>NUCLEOTIDE SEQUENCE</scope>
    <source>
        <strain evidence="2">CBS 232.78</strain>
    </source>
</reference>
<protein>
    <recommendedName>
        <fullName evidence="1">N-acetyltransferase domain-containing protein</fullName>
    </recommendedName>
</protein>
<feature type="domain" description="N-acetyltransferase" evidence="1">
    <location>
        <begin position="1"/>
        <end position="171"/>
    </location>
</feature>
<organism evidence="2 3">
    <name type="scientific">Podospora didyma</name>
    <dbReference type="NCBI Taxonomy" id="330526"/>
    <lineage>
        <taxon>Eukaryota</taxon>
        <taxon>Fungi</taxon>
        <taxon>Dikarya</taxon>
        <taxon>Ascomycota</taxon>
        <taxon>Pezizomycotina</taxon>
        <taxon>Sordariomycetes</taxon>
        <taxon>Sordariomycetidae</taxon>
        <taxon>Sordariales</taxon>
        <taxon>Podosporaceae</taxon>
        <taxon>Podospora</taxon>
    </lineage>
</organism>
<dbReference type="InterPro" id="IPR016181">
    <property type="entry name" value="Acyl_CoA_acyltransferase"/>
</dbReference>
<reference evidence="2" key="1">
    <citation type="journal article" date="2023" name="Mol. Phylogenet. Evol.">
        <title>Genome-scale phylogeny and comparative genomics of the fungal order Sordariales.</title>
        <authorList>
            <person name="Hensen N."/>
            <person name="Bonometti L."/>
            <person name="Westerberg I."/>
            <person name="Brannstrom I.O."/>
            <person name="Guillou S."/>
            <person name="Cros-Aarteil S."/>
            <person name="Calhoun S."/>
            <person name="Haridas S."/>
            <person name="Kuo A."/>
            <person name="Mondo S."/>
            <person name="Pangilinan J."/>
            <person name="Riley R."/>
            <person name="LaButti K."/>
            <person name="Andreopoulos B."/>
            <person name="Lipzen A."/>
            <person name="Chen C."/>
            <person name="Yan M."/>
            <person name="Daum C."/>
            <person name="Ng V."/>
            <person name="Clum A."/>
            <person name="Steindorff A."/>
            <person name="Ohm R.A."/>
            <person name="Martin F."/>
            <person name="Silar P."/>
            <person name="Natvig D.O."/>
            <person name="Lalanne C."/>
            <person name="Gautier V."/>
            <person name="Ament-Velasquez S.L."/>
            <person name="Kruys A."/>
            <person name="Hutchinson M.I."/>
            <person name="Powell A.J."/>
            <person name="Barry K."/>
            <person name="Miller A.N."/>
            <person name="Grigoriev I.V."/>
            <person name="Debuchy R."/>
            <person name="Gladieux P."/>
            <person name="Hiltunen Thoren M."/>
            <person name="Johannesson H."/>
        </authorList>
    </citation>
    <scope>NUCLEOTIDE SEQUENCE</scope>
    <source>
        <strain evidence="2">CBS 232.78</strain>
    </source>
</reference>
<dbReference type="AlphaFoldDB" id="A0AAE0U0J0"/>
<name>A0AAE0U0J0_9PEZI</name>
<gene>
    <name evidence="2" type="ORF">B0H63DRAFT_474301</name>
</gene>
<dbReference type="Gene3D" id="3.40.630.30">
    <property type="match status" value="1"/>
</dbReference>
<dbReference type="EMBL" id="JAULSW010000004">
    <property type="protein sequence ID" value="KAK3386170.1"/>
    <property type="molecule type" value="Genomic_DNA"/>
</dbReference>
<proteinExistence type="predicted"/>
<dbReference type="Proteomes" id="UP001285441">
    <property type="component" value="Unassembled WGS sequence"/>
</dbReference>
<dbReference type="SUPFAM" id="SSF55729">
    <property type="entry name" value="Acyl-CoA N-acyltransferases (Nat)"/>
    <property type="match status" value="1"/>
</dbReference>
<dbReference type="GO" id="GO:0016747">
    <property type="term" value="F:acyltransferase activity, transferring groups other than amino-acyl groups"/>
    <property type="evidence" value="ECO:0007669"/>
    <property type="project" value="InterPro"/>
</dbReference>
<evidence type="ECO:0000259" key="1">
    <source>
        <dbReference type="PROSITE" id="PS51186"/>
    </source>
</evidence>
<evidence type="ECO:0000313" key="2">
    <source>
        <dbReference type="EMBL" id="KAK3386170.1"/>
    </source>
</evidence>
<evidence type="ECO:0000313" key="3">
    <source>
        <dbReference type="Proteomes" id="UP001285441"/>
    </source>
</evidence>
<comment type="caution">
    <text evidence="2">The sequence shown here is derived from an EMBL/GenBank/DDBJ whole genome shotgun (WGS) entry which is preliminary data.</text>
</comment>